<dbReference type="SFLD" id="SFLDG01135">
    <property type="entry name" value="C1.5.6:_HAD__Beta-PGM__Phospha"/>
    <property type="match status" value="1"/>
</dbReference>
<organism evidence="6 7">
    <name type="scientific">Paenibacillus curdlanolyticus YK9</name>
    <dbReference type="NCBI Taxonomy" id="717606"/>
    <lineage>
        <taxon>Bacteria</taxon>
        <taxon>Bacillati</taxon>
        <taxon>Bacillota</taxon>
        <taxon>Bacilli</taxon>
        <taxon>Bacillales</taxon>
        <taxon>Paenibacillaceae</taxon>
        <taxon>Paenibacillus</taxon>
    </lineage>
</organism>
<dbReference type="Gene3D" id="3.40.50.1000">
    <property type="entry name" value="HAD superfamily/HAD-like"/>
    <property type="match status" value="1"/>
</dbReference>
<keyword evidence="5" id="KW-0460">Magnesium</keyword>
<keyword evidence="4 6" id="KW-0378">Hydrolase</keyword>
<evidence type="ECO:0000256" key="5">
    <source>
        <dbReference type="ARBA" id="ARBA00022842"/>
    </source>
</evidence>
<comment type="cofactor">
    <cofactor evidence="1">
        <name>Mg(2+)</name>
        <dbReference type="ChEBI" id="CHEBI:18420"/>
    </cofactor>
</comment>
<keyword evidence="3" id="KW-0479">Metal-binding</keyword>
<reference evidence="6 7" key="1">
    <citation type="submission" date="2010-07" db="EMBL/GenBank/DDBJ databases">
        <title>The draft genome of Paenibacillus curdlanolyticus YK9.</title>
        <authorList>
            <consortium name="US DOE Joint Genome Institute (JGI-PGF)"/>
            <person name="Lucas S."/>
            <person name="Copeland A."/>
            <person name="Lapidus A."/>
            <person name="Cheng J.-F."/>
            <person name="Bruce D."/>
            <person name="Goodwin L."/>
            <person name="Pitluck S."/>
            <person name="Land M.L."/>
            <person name="Hauser L."/>
            <person name="Chang Y.-J."/>
            <person name="Jeffries C."/>
            <person name="Anderson I.J."/>
            <person name="Johnson E."/>
            <person name="Loganathan U."/>
            <person name="Mulhopadhyay B."/>
            <person name="Kyrpides N."/>
            <person name="Woyke T.J."/>
        </authorList>
    </citation>
    <scope>NUCLEOTIDE SEQUENCE [LARGE SCALE GENOMIC DNA]</scope>
    <source>
        <strain evidence="6 7">YK9</strain>
    </source>
</reference>
<dbReference type="InterPro" id="IPR051600">
    <property type="entry name" value="Beta-PGM-like"/>
</dbReference>
<proteinExistence type="inferred from homology"/>
<dbReference type="NCBIfam" id="TIGR01509">
    <property type="entry name" value="HAD-SF-IA-v3"/>
    <property type="match status" value="1"/>
</dbReference>
<dbReference type="FunFam" id="3.40.50.1000:FF:000036">
    <property type="entry name" value="HAD family hydrolase"/>
    <property type="match status" value="1"/>
</dbReference>
<dbReference type="InterPro" id="IPR041492">
    <property type="entry name" value="HAD_2"/>
</dbReference>
<dbReference type="EMBL" id="AEDD01000006">
    <property type="protein sequence ID" value="EFM10631.1"/>
    <property type="molecule type" value="Genomic_DNA"/>
</dbReference>
<dbReference type="Pfam" id="PF13419">
    <property type="entry name" value="HAD_2"/>
    <property type="match status" value="1"/>
</dbReference>
<dbReference type="InterPro" id="IPR023198">
    <property type="entry name" value="PGP-like_dom2"/>
</dbReference>
<protein>
    <submittedName>
        <fullName evidence="6">HAD-superfamily hydrolase, subfamily IA, variant 3</fullName>
    </submittedName>
</protein>
<dbReference type="PRINTS" id="PR00413">
    <property type="entry name" value="HADHALOGNASE"/>
</dbReference>
<dbReference type="STRING" id="717606.PaecuDRAFT_2543"/>
<dbReference type="eggNOG" id="COG0637">
    <property type="taxonomic scope" value="Bacteria"/>
</dbReference>
<dbReference type="AlphaFoldDB" id="E0IA54"/>
<evidence type="ECO:0000313" key="7">
    <source>
        <dbReference type="Proteomes" id="UP000005387"/>
    </source>
</evidence>
<dbReference type="PANTHER" id="PTHR46193">
    <property type="entry name" value="6-PHOSPHOGLUCONATE PHOSPHATASE"/>
    <property type="match status" value="1"/>
</dbReference>
<evidence type="ECO:0000256" key="1">
    <source>
        <dbReference type="ARBA" id="ARBA00001946"/>
    </source>
</evidence>
<dbReference type="Proteomes" id="UP000005387">
    <property type="component" value="Unassembled WGS sequence"/>
</dbReference>
<evidence type="ECO:0000256" key="3">
    <source>
        <dbReference type="ARBA" id="ARBA00022723"/>
    </source>
</evidence>
<sequence length="215" mass="24162">MIKAIVFDFDGLIIDTETEWFHAFQEAMARYGAEFPFEFFVTCIGTVDGRLEAFIEEKAGKENVEAICNLGRELHFERMKTVDIREGVKEYLAEAKALGLRIGLATSSRREWPERFLKQLGIRDYFEVIKTRDDVEKVKPDPALYLQAIEALGINADEAIAFEDSAHGANAAIAAGLHCVIVPNESTKDIAFEKYHLRIGSMSDMSLAQVITHLT</sequence>
<dbReference type="GO" id="GO:0016787">
    <property type="term" value="F:hydrolase activity"/>
    <property type="evidence" value="ECO:0007669"/>
    <property type="project" value="UniProtKB-KW"/>
</dbReference>
<dbReference type="SUPFAM" id="SSF56784">
    <property type="entry name" value="HAD-like"/>
    <property type="match status" value="1"/>
</dbReference>
<dbReference type="InterPro" id="IPR036412">
    <property type="entry name" value="HAD-like_sf"/>
</dbReference>
<comment type="similarity">
    <text evidence="2">Belongs to the HAD-like hydrolase superfamily. CbbY/CbbZ/Gph/YieH family.</text>
</comment>
<evidence type="ECO:0000256" key="4">
    <source>
        <dbReference type="ARBA" id="ARBA00022801"/>
    </source>
</evidence>
<dbReference type="Gene3D" id="1.10.150.240">
    <property type="entry name" value="Putative phosphatase, domain 2"/>
    <property type="match status" value="1"/>
</dbReference>
<gene>
    <name evidence="6" type="ORF">PaecuDRAFT_2543</name>
</gene>
<evidence type="ECO:0000256" key="2">
    <source>
        <dbReference type="ARBA" id="ARBA00006171"/>
    </source>
</evidence>
<dbReference type="GO" id="GO:0046872">
    <property type="term" value="F:metal ion binding"/>
    <property type="evidence" value="ECO:0007669"/>
    <property type="project" value="UniProtKB-KW"/>
</dbReference>
<dbReference type="SFLD" id="SFLDS00003">
    <property type="entry name" value="Haloacid_Dehalogenase"/>
    <property type="match status" value="1"/>
</dbReference>
<keyword evidence="7" id="KW-1185">Reference proteome</keyword>
<accession>E0IA54</accession>
<dbReference type="InterPro" id="IPR023214">
    <property type="entry name" value="HAD_sf"/>
</dbReference>
<name>E0IA54_9BACL</name>
<dbReference type="InterPro" id="IPR006439">
    <property type="entry name" value="HAD-SF_hydro_IA"/>
</dbReference>
<dbReference type="CDD" id="cd16423">
    <property type="entry name" value="HAD_BPGM-like"/>
    <property type="match status" value="1"/>
</dbReference>
<dbReference type="SFLD" id="SFLDG01129">
    <property type="entry name" value="C1.5:_HAD__Beta-PGM__Phosphata"/>
    <property type="match status" value="1"/>
</dbReference>
<evidence type="ECO:0000313" key="6">
    <source>
        <dbReference type="EMBL" id="EFM10631.1"/>
    </source>
</evidence>
<dbReference type="PANTHER" id="PTHR46193:SF21">
    <property type="entry name" value="SLL1138 PROTEIN"/>
    <property type="match status" value="1"/>
</dbReference>